<reference evidence="6 7" key="1">
    <citation type="submission" date="2018-03" db="EMBL/GenBank/DDBJ databases">
        <title>Genomic Encyclopedia of Archaeal and Bacterial Type Strains, Phase II (KMG-II): from individual species to whole genera.</title>
        <authorList>
            <person name="Goeker M."/>
        </authorList>
    </citation>
    <scope>NUCLEOTIDE SEQUENCE [LARGE SCALE GENOMIC DNA]</scope>
    <source>
        <strain evidence="6 7">DSM 45601</strain>
    </source>
</reference>
<feature type="domain" description="HTH iclR-type" evidence="4">
    <location>
        <begin position="2"/>
        <end position="61"/>
    </location>
</feature>
<organism evidence="6 7">
    <name type="scientific">Allonocardiopsis opalescens</name>
    <dbReference type="NCBI Taxonomy" id="1144618"/>
    <lineage>
        <taxon>Bacteria</taxon>
        <taxon>Bacillati</taxon>
        <taxon>Actinomycetota</taxon>
        <taxon>Actinomycetes</taxon>
        <taxon>Streptosporangiales</taxon>
        <taxon>Allonocardiopsis</taxon>
    </lineage>
</organism>
<evidence type="ECO:0000256" key="2">
    <source>
        <dbReference type="ARBA" id="ARBA00023125"/>
    </source>
</evidence>
<dbReference type="PROSITE" id="PS51078">
    <property type="entry name" value="ICLR_ED"/>
    <property type="match status" value="1"/>
</dbReference>
<evidence type="ECO:0000259" key="5">
    <source>
        <dbReference type="PROSITE" id="PS51078"/>
    </source>
</evidence>
<dbReference type="InterPro" id="IPR014757">
    <property type="entry name" value="Tscrpt_reg_IclR_C"/>
</dbReference>
<dbReference type="SUPFAM" id="SSF55781">
    <property type="entry name" value="GAF domain-like"/>
    <property type="match status" value="1"/>
</dbReference>
<dbReference type="AlphaFoldDB" id="A0A2T0QAE8"/>
<sequence>MSQTVQRAIVIVEFLAERARGLSEVADRLGVHRSTALRLLQTLEANGFALRRADGRYAVGTRLIAIAQEALESLDVRQVAAPHIRALHQSCGHTIHLAQLVGREIIYIDKVESSGAVRMYSRIGRPASPHASGVGKVILAQLTPERREEVLAAAELTSHTSTTFDTLGALDAELERIAQRGWGVDDGEFEDFINCVAAPVRNSTGDIVAAVSITSLKVIAALPELSKLLPELRATTDAISRELG</sequence>
<comment type="caution">
    <text evidence="6">The sequence shown here is derived from an EMBL/GenBank/DDBJ whole genome shotgun (WGS) entry which is preliminary data.</text>
</comment>
<keyword evidence="2" id="KW-0238">DNA-binding</keyword>
<dbReference type="Pfam" id="PF01614">
    <property type="entry name" value="IclR_C"/>
    <property type="match status" value="1"/>
</dbReference>
<dbReference type="GO" id="GO:0045892">
    <property type="term" value="P:negative regulation of DNA-templated transcription"/>
    <property type="evidence" value="ECO:0007669"/>
    <property type="project" value="TreeGrafter"/>
</dbReference>
<evidence type="ECO:0000256" key="3">
    <source>
        <dbReference type="ARBA" id="ARBA00023163"/>
    </source>
</evidence>
<dbReference type="PANTHER" id="PTHR30136">
    <property type="entry name" value="HELIX-TURN-HELIX TRANSCRIPTIONAL REGULATOR, ICLR FAMILY"/>
    <property type="match status" value="1"/>
</dbReference>
<dbReference type="Gene3D" id="1.10.10.10">
    <property type="entry name" value="Winged helix-like DNA-binding domain superfamily/Winged helix DNA-binding domain"/>
    <property type="match status" value="1"/>
</dbReference>
<keyword evidence="7" id="KW-1185">Reference proteome</keyword>
<protein>
    <submittedName>
        <fullName evidence="6">IclR family transcriptional regulator</fullName>
    </submittedName>
</protein>
<dbReference type="Proteomes" id="UP000237846">
    <property type="component" value="Unassembled WGS sequence"/>
</dbReference>
<dbReference type="InterPro" id="IPR005471">
    <property type="entry name" value="Tscrpt_reg_IclR_N"/>
</dbReference>
<dbReference type="OrthoDB" id="3730822at2"/>
<accession>A0A2T0QAE8</accession>
<proteinExistence type="predicted"/>
<dbReference type="EMBL" id="PVZC01000002">
    <property type="protein sequence ID" value="PRY00813.1"/>
    <property type="molecule type" value="Genomic_DNA"/>
</dbReference>
<evidence type="ECO:0000256" key="1">
    <source>
        <dbReference type="ARBA" id="ARBA00023015"/>
    </source>
</evidence>
<dbReference type="GO" id="GO:0003700">
    <property type="term" value="F:DNA-binding transcription factor activity"/>
    <property type="evidence" value="ECO:0007669"/>
    <property type="project" value="TreeGrafter"/>
</dbReference>
<dbReference type="InterPro" id="IPR029016">
    <property type="entry name" value="GAF-like_dom_sf"/>
</dbReference>
<dbReference type="PROSITE" id="PS51077">
    <property type="entry name" value="HTH_ICLR"/>
    <property type="match status" value="1"/>
</dbReference>
<name>A0A2T0QAE8_9ACTN</name>
<dbReference type="Pfam" id="PF09339">
    <property type="entry name" value="HTH_IclR"/>
    <property type="match status" value="1"/>
</dbReference>
<evidence type="ECO:0000259" key="4">
    <source>
        <dbReference type="PROSITE" id="PS51077"/>
    </source>
</evidence>
<dbReference type="InterPro" id="IPR036388">
    <property type="entry name" value="WH-like_DNA-bd_sf"/>
</dbReference>
<evidence type="ECO:0000313" key="7">
    <source>
        <dbReference type="Proteomes" id="UP000237846"/>
    </source>
</evidence>
<evidence type="ECO:0000313" key="6">
    <source>
        <dbReference type="EMBL" id="PRY00813.1"/>
    </source>
</evidence>
<dbReference type="SUPFAM" id="SSF46785">
    <property type="entry name" value="Winged helix' DNA-binding domain"/>
    <property type="match status" value="1"/>
</dbReference>
<keyword evidence="3" id="KW-0804">Transcription</keyword>
<keyword evidence="1" id="KW-0805">Transcription regulation</keyword>
<dbReference type="SMART" id="SM00346">
    <property type="entry name" value="HTH_ICLR"/>
    <property type="match status" value="1"/>
</dbReference>
<feature type="domain" description="IclR-ED" evidence="5">
    <location>
        <begin position="62"/>
        <end position="244"/>
    </location>
</feature>
<dbReference type="InterPro" id="IPR036390">
    <property type="entry name" value="WH_DNA-bd_sf"/>
</dbReference>
<dbReference type="GO" id="GO:0003677">
    <property type="term" value="F:DNA binding"/>
    <property type="evidence" value="ECO:0007669"/>
    <property type="project" value="UniProtKB-KW"/>
</dbReference>
<dbReference type="Gene3D" id="3.30.450.40">
    <property type="match status" value="1"/>
</dbReference>
<gene>
    <name evidence="6" type="ORF">CLV72_102445</name>
</gene>
<dbReference type="RefSeq" id="WP_106242885.1">
    <property type="nucleotide sequence ID" value="NZ_PVZC01000002.1"/>
</dbReference>
<dbReference type="InterPro" id="IPR050707">
    <property type="entry name" value="HTH_MetabolicPath_Reg"/>
</dbReference>
<dbReference type="PANTHER" id="PTHR30136:SF24">
    <property type="entry name" value="HTH-TYPE TRANSCRIPTIONAL REPRESSOR ALLR"/>
    <property type="match status" value="1"/>
</dbReference>